<keyword evidence="6" id="KW-0051">Antiviral defense</keyword>
<evidence type="ECO:0000256" key="4">
    <source>
        <dbReference type="ARBA" id="ARBA00022801"/>
    </source>
</evidence>
<evidence type="ECO:0000256" key="7">
    <source>
        <dbReference type="SAM" id="Phobius"/>
    </source>
</evidence>
<dbReference type="EMBL" id="MHRX01000006">
    <property type="protein sequence ID" value="OHA34791.1"/>
    <property type="molecule type" value="Genomic_DNA"/>
</dbReference>
<dbReference type="SUPFAM" id="SSF143430">
    <property type="entry name" value="TTP0101/SSO1404-like"/>
    <property type="match status" value="1"/>
</dbReference>
<reference evidence="9 10" key="1">
    <citation type="journal article" date="2016" name="Nat. Commun.">
        <title>Thousands of microbial genomes shed light on interconnected biogeochemical processes in an aquifer system.</title>
        <authorList>
            <person name="Anantharaman K."/>
            <person name="Brown C.T."/>
            <person name="Hug L.A."/>
            <person name="Sharon I."/>
            <person name="Castelle C.J."/>
            <person name="Probst A.J."/>
            <person name="Thomas B.C."/>
            <person name="Singh A."/>
            <person name="Wilkins M.J."/>
            <person name="Karaoz U."/>
            <person name="Brodie E.L."/>
            <person name="Williams K.H."/>
            <person name="Hubbard S.S."/>
            <person name="Banfield J.F."/>
        </authorList>
    </citation>
    <scope>NUCLEOTIDE SEQUENCE [LARGE SCALE GENOMIC DNA]</scope>
</reference>
<keyword evidence="2" id="KW-0479">Metal-binding</keyword>
<dbReference type="InterPro" id="IPR048846">
    <property type="entry name" value="PaaX-like_central"/>
</dbReference>
<keyword evidence="1" id="KW-0540">Nuclease</keyword>
<dbReference type="InterPro" id="IPR021127">
    <property type="entry name" value="CRISPR_associated_Cas2"/>
</dbReference>
<keyword evidence="5" id="KW-0460">Magnesium</keyword>
<keyword evidence="7" id="KW-0812">Transmembrane</keyword>
<dbReference type="AlphaFoldDB" id="A0A1G2NHC3"/>
<dbReference type="GO" id="GO:0004521">
    <property type="term" value="F:RNA endonuclease activity"/>
    <property type="evidence" value="ECO:0007669"/>
    <property type="project" value="InterPro"/>
</dbReference>
<evidence type="ECO:0000256" key="2">
    <source>
        <dbReference type="ARBA" id="ARBA00022723"/>
    </source>
</evidence>
<dbReference type="PANTHER" id="PTHR30319">
    <property type="entry name" value="PHENYLACETIC ACID REGULATOR-RELATED TRANSCRIPTIONAL REPRESSOR"/>
    <property type="match status" value="1"/>
</dbReference>
<accession>A0A1G2NHC3</accession>
<dbReference type="PANTHER" id="PTHR30319:SF1">
    <property type="entry name" value="TRANSCRIPTIONAL REPRESSOR PAAX"/>
    <property type="match status" value="1"/>
</dbReference>
<evidence type="ECO:0000256" key="1">
    <source>
        <dbReference type="ARBA" id="ARBA00022722"/>
    </source>
</evidence>
<dbReference type="GO" id="GO:0043571">
    <property type="term" value="P:maintenance of CRISPR repeat elements"/>
    <property type="evidence" value="ECO:0007669"/>
    <property type="project" value="InterPro"/>
</dbReference>
<evidence type="ECO:0000256" key="6">
    <source>
        <dbReference type="ARBA" id="ARBA00023118"/>
    </source>
</evidence>
<dbReference type="Proteomes" id="UP000176221">
    <property type="component" value="Unassembled WGS sequence"/>
</dbReference>
<name>A0A1G2NHC3_9BACT</name>
<evidence type="ECO:0000259" key="8">
    <source>
        <dbReference type="Pfam" id="PF20803"/>
    </source>
</evidence>
<feature type="domain" description="Transcriptional repressor PaaX-like central Cas2-like" evidence="8">
    <location>
        <begin position="99"/>
        <end position="176"/>
    </location>
</feature>
<feature type="transmembrane region" description="Helical" evidence="7">
    <location>
        <begin position="16"/>
        <end position="34"/>
    </location>
</feature>
<dbReference type="NCBIfam" id="TIGR01573">
    <property type="entry name" value="cas2"/>
    <property type="match status" value="1"/>
</dbReference>
<sequence length="183" mass="21715">MEKEAKRRKRKRDIRFALLSTIKALGVIGLIITAPNSLKMLSKFGIHINKPTQVIKRSLYTLQKRGHIAYENNRYVLTKKGKDRLSKEILNEFNLGKAKKWDGMWRILVFDVPERYRKNRDHLRLLLKTKGFVLLQRSVWVYPFDCEDFVSLIKVEYKLHHSLLYIIADTIEHDEQLRSFFGV</sequence>
<keyword evidence="3 9" id="KW-0255">Endonuclease</keyword>
<evidence type="ECO:0000256" key="3">
    <source>
        <dbReference type="ARBA" id="ARBA00022759"/>
    </source>
</evidence>
<evidence type="ECO:0000313" key="10">
    <source>
        <dbReference type="Proteomes" id="UP000176221"/>
    </source>
</evidence>
<comment type="caution">
    <text evidence="9">The sequence shown here is derived from an EMBL/GenBank/DDBJ whole genome shotgun (WGS) entry which is preliminary data.</text>
</comment>
<evidence type="ECO:0000313" key="9">
    <source>
        <dbReference type="EMBL" id="OHA34791.1"/>
    </source>
</evidence>
<dbReference type="STRING" id="1802319.A2928_00315"/>
<protein>
    <submittedName>
        <fullName evidence="9">CRISPR-associated endonuclease Cas2</fullName>
    </submittedName>
</protein>
<dbReference type="GO" id="GO:0006351">
    <property type="term" value="P:DNA-templated transcription"/>
    <property type="evidence" value="ECO:0007669"/>
    <property type="project" value="TreeGrafter"/>
</dbReference>
<keyword evidence="7" id="KW-0472">Membrane</keyword>
<keyword evidence="7" id="KW-1133">Transmembrane helix</keyword>
<keyword evidence="4" id="KW-0378">Hydrolase</keyword>
<evidence type="ECO:0000256" key="5">
    <source>
        <dbReference type="ARBA" id="ARBA00022842"/>
    </source>
</evidence>
<proteinExistence type="predicted"/>
<dbReference type="Pfam" id="PF20803">
    <property type="entry name" value="PaaX_M"/>
    <property type="match status" value="1"/>
</dbReference>
<dbReference type="Gene3D" id="3.30.70.2650">
    <property type="match status" value="1"/>
</dbReference>
<organism evidence="9 10">
    <name type="scientific">Candidatus Taylorbacteria bacterium RIFCSPLOWO2_01_FULL_45_15b</name>
    <dbReference type="NCBI Taxonomy" id="1802319"/>
    <lineage>
        <taxon>Bacteria</taxon>
        <taxon>Candidatus Tayloriibacteriota</taxon>
    </lineage>
</organism>
<gene>
    <name evidence="9" type="ORF">A2928_00315</name>
</gene>